<dbReference type="Proteomes" id="UP000182427">
    <property type="component" value="Chromosome I"/>
</dbReference>
<sequence length="111" mass="11392">MAVEGATVLGKSIHVSGEISGAEDVIVHGKLQGSVSLKESRLTVGPDAQVDAELHVHDAIFMGEVKGNVTATGRVELRKGGSLMGDLNAARLSIEEGSAIQGKVSLSGTKE</sequence>
<proteinExistence type="inferred from homology"/>
<reference evidence="2 3" key="1">
    <citation type="submission" date="2016-10" db="EMBL/GenBank/DDBJ databases">
        <authorList>
            <person name="de Groot N.N."/>
        </authorList>
    </citation>
    <scope>NUCLEOTIDE SEQUENCE [LARGE SCALE GENOMIC DNA]</scope>
    <source>
        <strain evidence="2 3">GAS232</strain>
    </source>
</reference>
<dbReference type="Pfam" id="PF04519">
    <property type="entry name" value="Bactofilin"/>
    <property type="match status" value="1"/>
</dbReference>
<dbReference type="EMBL" id="LT629690">
    <property type="protein sequence ID" value="SDF12729.1"/>
    <property type="molecule type" value="Genomic_DNA"/>
</dbReference>
<dbReference type="AlphaFoldDB" id="A0A1G7IK92"/>
<dbReference type="OrthoDB" id="129332at2"/>
<name>A0A1G7IK92_9BACT</name>
<comment type="similarity">
    <text evidence="1">Belongs to the bactofilin family.</text>
</comment>
<evidence type="ECO:0000256" key="1">
    <source>
        <dbReference type="ARBA" id="ARBA00044755"/>
    </source>
</evidence>
<dbReference type="InterPro" id="IPR007607">
    <property type="entry name" value="BacA/B"/>
</dbReference>
<evidence type="ECO:0000313" key="3">
    <source>
        <dbReference type="Proteomes" id="UP000182427"/>
    </source>
</evidence>
<dbReference type="PANTHER" id="PTHR35024:SF4">
    <property type="entry name" value="POLYMER-FORMING CYTOSKELETAL PROTEIN"/>
    <property type="match status" value="1"/>
</dbReference>
<protein>
    <submittedName>
        <fullName evidence="2">Polymer-forming protein</fullName>
    </submittedName>
</protein>
<organism evidence="2 3">
    <name type="scientific">Terriglobus roseus</name>
    <dbReference type="NCBI Taxonomy" id="392734"/>
    <lineage>
        <taxon>Bacteria</taxon>
        <taxon>Pseudomonadati</taxon>
        <taxon>Acidobacteriota</taxon>
        <taxon>Terriglobia</taxon>
        <taxon>Terriglobales</taxon>
        <taxon>Acidobacteriaceae</taxon>
        <taxon>Terriglobus</taxon>
    </lineage>
</organism>
<dbReference type="PANTHER" id="PTHR35024">
    <property type="entry name" value="HYPOTHETICAL CYTOSOLIC PROTEIN"/>
    <property type="match status" value="1"/>
</dbReference>
<evidence type="ECO:0000313" key="2">
    <source>
        <dbReference type="EMBL" id="SDF12729.1"/>
    </source>
</evidence>
<dbReference type="RefSeq" id="WP_083344559.1">
    <property type="nucleotide sequence ID" value="NZ_LT629690.1"/>
</dbReference>
<gene>
    <name evidence="2" type="ORF">SAMN05444167_1469</name>
</gene>
<keyword evidence="3" id="KW-1185">Reference proteome</keyword>
<accession>A0A1G7IK92</accession>